<dbReference type="RefSeq" id="WP_353496530.1">
    <property type="nucleotide sequence ID" value="NZ_CP115920.1"/>
</dbReference>
<evidence type="ECO:0000313" key="3">
    <source>
        <dbReference type="EMBL" id="XCD15070.1"/>
    </source>
</evidence>
<dbReference type="KEGG" id="vck:PG915_10740"/>
<dbReference type="GO" id="GO:0015288">
    <property type="term" value="F:porin activity"/>
    <property type="evidence" value="ECO:0007669"/>
    <property type="project" value="InterPro"/>
</dbReference>
<reference evidence="3" key="1">
    <citation type="submission" date="2023-01" db="EMBL/GenBank/DDBJ databases">
        <title>Vibrio sp. CB1-14 genome sequencing.</title>
        <authorList>
            <person name="Otstavnykh N."/>
            <person name="Isaeva M."/>
            <person name="Meleshko D."/>
        </authorList>
    </citation>
    <scope>NUCLEOTIDE SEQUENCE</scope>
    <source>
        <strain evidence="3">CB1-14</strain>
    </source>
</reference>
<proteinExistence type="predicted"/>
<dbReference type="InterPro" id="IPR033900">
    <property type="entry name" value="Gram_neg_porin_domain"/>
</dbReference>
<dbReference type="InterPro" id="IPR023614">
    <property type="entry name" value="Porin_dom_sf"/>
</dbReference>
<evidence type="ECO:0000259" key="2">
    <source>
        <dbReference type="Pfam" id="PF13609"/>
    </source>
</evidence>
<feature type="chain" id="PRO_5043537811" evidence="1">
    <location>
        <begin position="22"/>
        <end position="364"/>
    </location>
</feature>
<protein>
    <submittedName>
        <fullName evidence="3">Porin</fullName>
    </submittedName>
</protein>
<feature type="domain" description="Porin" evidence="2">
    <location>
        <begin position="113"/>
        <end position="316"/>
    </location>
</feature>
<dbReference type="EMBL" id="CP115920">
    <property type="protein sequence ID" value="XCD15070.1"/>
    <property type="molecule type" value="Genomic_DNA"/>
</dbReference>
<keyword evidence="1" id="KW-0732">Signal</keyword>
<sequence length="364" mass="40285">MKLKFLSIIPIYLIVSPLTIAEENNQTNVPMTPSEITSIEGDLSDLSSTAPLPNNYYPLLDEGLVKGSAYASARLGGDLLFNDDIGNVAWWNLFKMGADFEFMLSEYFSFLIGGEARYGWGGVDTFDGPAFGNSNTDVDRFQFGVRSDLGITTYGKQCGTVDAYIGFGDIAKEHGLEAEMDELACKENIWNHMYAYDNFDIGGSYDRETNSWGLGGSITLGQFVFGGAYADIRKTNSYGEDVIVDYDENDKKAGTVGVIWRANQLTTAAKYSIAKHQIDNVAKESCKTDGYALGVAYDFTQNLNVATTYNEVNTNKSTCQIPENDKWFTLGLAYHLNKNIELVTEYKGAVNDTNKLFFRANVNF</sequence>
<feature type="signal peptide" evidence="1">
    <location>
        <begin position="1"/>
        <end position="21"/>
    </location>
</feature>
<dbReference type="AlphaFoldDB" id="A0AAU8BFG2"/>
<dbReference type="Pfam" id="PF13609">
    <property type="entry name" value="Porin_4"/>
    <property type="match status" value="1"/>
</dbReference>
<accession>A0AAU8BFG2</accession>
<evidence type="ECO:0000256" key="1">
    <source>
        <dbReference type="SAM" id="SignalP"/>
    </source>
</evidence>
<dbReference type="Gene3D" id="2.40.160.10">
    <property type="entry name" value="Porin"/>
    <property type="match status" value="1"/>
</dbReference>
<name>A0AAU8BFG2_9VIBR</name>
<dbReference type="GO" id="GO:0016020">
    <property type="term" value="C:membrane"/>
    <property type="evidence" value="ECO:0007669"/>
    <property type="project" value="InterPro"/>
</dbReference>
<organism evidence="3">
    <name type="scientific">Vibrio chaetopteri</name>
    <dbReference type="NCBI Taxonomy" id="3016528"/>
    <lineage>
        <taxon>Bacteria</taxon>
        <taxon>Pseudomonadati</taxon>
        <taxon>Pseudomonadota</taxon>
        <taxon>Gammaproteobacteria</taxon>
        <taxon>Vibrionales</taxon>
        <taxon>Vibrionaceae</taxon>
        <taxon>Vibrio</taxon>
    </lineage>
</organism>
<dbReference type="SUPFAM" id="SSF56935">
    <property type="entry name" value="Porins"/>
    <property type="match status" value="1"/>
</dbReference>
<gene>
    <name evidence="3" type="ORF">PG915_10740</name>
</gene>